<dbReference type="CDD" id="cd00761">
    <property type="entry name" value="Glyco_tranf_GTA_type"/>
    <property type="match status" value="1"/>
</dbReference>
<dbReference type="KEGG" id="dfl:DFE_2565"/>
<dbReference type="Proteomes" id="UP000269883">
    <property type="component" value="Chromosome"/>
</dbReference>
<feature type="domain" description="Glycosyltransferase 2-like" evidence="4">
    <location>
        <begin position="270"/>
        <end position="399"/>
    </location>
</feature>
<organism evidence="5 6">
    <name type="scientific">Desulfovibrio ferrophilus</name>
    <dbReference type="NCBI Taxonomy" id="241368"/>
    <lineage>
        <taxon>Bacteria</taxon>
        <taxon>Pseudomonadati</taxon>
        <taxon>Thermodesulfobacteriota</taxon>
        <taxon>Desulfovibrionia</taxon>
        <taxon>Desulfovibrionales</taxon>
        <taxon>Desulfovibrionaceae</taxon>
        <taxon>Desulfovibrio</taxon>
    </lineage>
</organism>
<sequence length="546" mass="60972">MPTHQPPRWPMLPSDLGMYLTTCTSGKFFSIHAGNQFVERGAAPESRGREQLLAIGFDQLHQAWDTDPGDPTLAHQLINLDQTLGGILSPAKREAIISMGNTFRGPVSWRDRRGELLAQGGDAMRDAVEPELRAEPGNLHWWWQASECASEHNQWEWLLDMASTLPAGLCSVYAQRARADALFHLGRYAEAFEGYRQLTGAMEWPGLDLRVGECLLRSGDRAGAIALWRDSVLTKPWQTNLVLHLHDVLTGADAPGPAPDGQTFLLLYSWNKGESLNNTLASLAESDLSDARIKVLDNGSTDSTPDVVRVWAERFGADRFEALSTLVNVGAPAARNWLMHLPDVRQGDNVIYMDDDIYLPTDWLGSMGAAQRAYPEAAVWGCRVVDSTRPHIVQHADEFLGAPREEDNISVGFCCQCLDVLDYGQFSYMRPCTSVTGCLHMFRTAELHELGGFDLQFSPSQFDDAEHDLMLVSKGRTPVYQGHLRILHERNTGAQWNDRDKPYGIDGNYYKLNKKYSGDAVREIRTRSYATVLSDLRRKLAVIADQ</sequence>
<dbReference type="InterPro" id="IPR029044">
    <property type="entry name" value="Nucleotide-diphossugar_trans"/>
</dbReference>
<evidence type="ECO:0000256" key="1">
    <source>
        <dbReference type="ARBA" id="ARBA00006739"/>
    </source>
</evidence>
<evidence type="ECO:0000313" key="6">
    <source>
        <dbReference type="Proteomes" id="UP000269883"/>
    </source>
</evidence>
<evidence type="ECO:0000259" key="4">
    <source>
        <dbReference type="Pfam" id="PF00535"/>
    </source>
</evidence>
<evidence type="ECO:0000256" key="2">
    <source>
        <dbReference type="ARBA" id="ARBA00022676"/>
    </source>
</evidence>
<dbReference type="OrthoDB" id="5443808at2"/>
<proteinExistence type="inferred from homology"/>
<evidence type="ECO:0000313" key="5">
    <source>
        <dbReference type="EMBL" id="BBD09291.1"/>
    </source>
</evidence>
<dbReference type="Gene3D" id="3.90.550.10">
    <property type="entry name" value="Spore Coat Polysaccharide Biosynthesis Protein SpsA, Chain A"/>
    <property type="match status" value="1"/>
</dbReference>
<dbReference type="RefSeq" id="WP_126380133.1">
    <property type="nucleotide sequence ID" value="NZ_AP017378.1"/>
</dbReference>
<dbReference type="GO" id="GO:0016757">
    <property type="term" value="F:glycosyltransferase activity"/>
    <property type="evidence" value="ECO:0007669"/>
    <property type="project" value="UniProtKB-KW"/>
</dbReference>
<dbReference type="AlphaFoldDB" id="A0A2Z6B1D8"/>
<dbReference type="PANTHER" id="PTHR43179">
    <property type="entry name" value="RHAMNOSYLTRANSFERASE WBBL"/>
    <property type="match status" value="1"/>
</dbReference>
<reference evidence="5 6" key="1">
    <citation type="journal article" date="2018" name="Sci. Adv.">
        <title>Multi-heme cytochromes provide a pathway for survival in energy-limited environments.</title>
        <authorList>
            <person name="Deng X."/>
            <person name="Dohmae N."/>
            <person name="Nealson K.H."/>
            <person name="Hashimoto K."/>
            <person name="Okamoto A."/>
        </authorList>
    </citation>
    <scope>NUCLEOTIDE SEQUENCE [LARGE SCALE GENOMIC DNA]</scope>
    <source>
        <strain evidence="5 6">IS5</strain>
    </source>
</reference>
<comment type="similarity">
    <text evidence="1">Belongs to the glycosyltransferase 2 family.</text>
</comment>
<evidence type="ECO:0000256" key="3">
    <source>
        <dbReference type="ARBA" id="ARBA00022679"/>
    </source>
</evidence>
<keyword evidence="2" id="KW-0328">Glycosyltransferase</keyword>
<accession>A0A2Z6B1D8</accession>
<dbReference type="PANTHER" id="PTHR43179:SF12">
    <property type="entry name" value="GALACTOFURANOSYLTRANSFERASE GLFT2"/>
    <property type="match status" value="1"/>
</dbReference>
<keyword evidence="3 5" id="KW-0808">Transferase</keyword>
<protein>
    <submittedName>
        <fullName evidence="5">Glycosyl transferase family 2</fullName>
    </submittedName>
</protein>
<name>A0A2Z6B1D8_9BACT</name>
<keyword evidence="6" id="KW-1185">Reference proteome</keyword>
<dbReference type="SUPFAM" id="SSF53448">
    <property type="entry name" value="Nucleotide-diphospho-sugar transferases"/>
    <property type="match status" value="1"/>
</dbReference>
<gene>
    <name evidence="5" type="ORF">DFE_2565</name>
</gene>
<dbReference type="Pfam" id="PF00535">
    <property type="entry name" value="Glycos_transf_2"/>
    <property type="match status" value="1"/>
</dbReference>
<dbReference type="InterPro" id="IPR001173">
    <property type="entry name" value="Glyco_trans_2-like"/>
</dbReference>
<dbReference type="EMBL" id="AP017378">
    <property type="protein sequence ID" value="BBD09291.1"/>
    <property type="molecule type" value="Genomic_DNA"/>
</dbReference>